<dbReference type="Proteomes" id="UP001138709">
    <property type="component" value="Unassembled WGS sequence"/>
</dbReference>
<dbReference type="PANTHER" id="PTHR44366">
    <property type="entry name" value="UDP-N-ACETYLGLUCOSAMINE--PEPTIDE N-ACETYLGLUCOSAMINYLTRANSFERASE 110 KDA SUBUNIT"/>
    <property type="match status" value="1"/>
</dbReference>
<dbReference type="EC" id="2.4.1.255" evidence="3"/>
<keyword evidence="11" id="KW-1185">Reference proteome</keyword>
<dbReference type="Gene3D" id="1.25.40.10">
    <property type="entry name" value="Tetratricopeptide repeat domain"/>
    <property type="match status" value="1"/>
</dbReference>
<evidence type="ECO:0000256" key="6">
    <source>
        <dbReference type="ARBA" id="ARBA00022737"/>
    </source>
</evidence>
<evidence type="ECO:0000256" key="8">
    <source>
        <dbReference type="SAM" id="MobiDB-lite"/>
    </source>
</evidence>
<evidence type="ECO:0000256" key="5">
    <source>
        <dbReference type="ARBA" id="ARBA00022679"/>
    </source>
</evidence>
<keyword evidence="5" id="KW-0808">Transferase</keyword>
<evidence type="ECO:0000256" key="2">
    <source>
        <dbReference type="ARBA" id="ARBA00005386"/>
    </source>
</evidence>
<keyword evidence="6" id="KW-0677">Repeat</keyword>
<comment type="caution">
    <text evidence="10">The sequence shown here is derived from an EMBL/GenBank/DDBJ whole genome shotgun (WGS) entry which is preliminary data.</text>
</comment>
<protein>
    <recommendedName>
        <fullName evidence="3">protein O-GlcNAc transferase</fullName>
        <ecNumber evidence="3">2.4.1.255</ecNumber>
    </recommendedName>
</protein>
<reference evidence="10" key="2">
    <citation type="journal article" date="2021" name="Syst. Appl. Microbiol.">
        <title>Roseomonas hellenica sp. nov., isolated from roots of wild-growing Alkanna tinctoria.</title>
        <authorList>
            <person name="Rat A."/>
            <person name="Naranjo H.D."/>
            <person name="Lebbe L."/>
            <person name="Cnockaert M."/>
            <person name="Krigas N."/>
            <person name="Grigoriadou K."/>
            <person name="Maloupa E."/>
            <person name="Willems A."/>
        </authorList>
    </citation>
    <scope>NUCLEOTIDE SEQUENCE</scope>
    <source>
        <strain evidence="10">LMG 31228</strain>
    </source>
</reference>
<dbReference type="InterPro" id="IPR011990">
    <property type="entry name" value="TPR-like_helical_dom_sf"/>
</dbReference>
<evidence type="ECO:0000313" key="11">
    <source>
        <dbReference type="Proteomes" id="UP001138709"/>
    </source>
</evidence>
<dbReference type="Gene3D" id="3.40.50.11380">
    <property type="match status" value="1"/>
</dbReference>
<reference evidence="10" key="1">
    <citation type="submission" date="2020-01" db="EMBL/GenBank/DDBJ databases">
        <authorList>
            <person name="Rat A."/>
        </authorList>
    </citation>
    <scope>NUCLEOTIDE SEQUENCE</scope>
    <source>
        <strain evidence="10">LMG 31228</strain>
    </source>
</reference>
<comment type="similarity">
    <text evidence="2">Belongs to the glycosyltransferase 41 family. O-GlcNAc transferase subfamily.</text>
</comment>
<evidence type="ECO:0000259" key="9">
    <source>
        <dbReference type="Pfam" id="PF13844"/>
    </source>
</evidence>
<dbReference type="AlphaFoldDB" id="A0A9X9XJ47"/>
<dbReference type="InterPro" id="IPR037919">
    <property type="entry name" value="OGT"/>
</dbReference>
<evidence type="ECO:0000313" key="10">
    <source>
        <dbReference type="EMBL" id="MBR0683733.1"/>
    </source>
</evidence>
<dbReference type="SMART" id="SM00028">
    <property type="entry name" value="TPR"/>
    <property type="match status" value="2"/>
</dbReference>
<evidence type="ECO:0000256" key="4">
    <source>
        <dbReference type="ARBA" id="ARBA00022676"/>
    </source>
</evidence>
<gene>
    <name evidence="10" type="ORF">GXW74_24865</name>
</gene>
<feature type="domain" description="O-GlcNAc transferase C-terminal" evidence="9">
    <location>
        <begin position="225"/>
        <end position="378"/>
    </location>
</feature>
<accession>A0A9X9XJ47</accession>
<organism evidence="10 11">
    <name type="scientific">Neoroseomonas eburnea</name>
    <dbReference type="NCBI Taxonomy" id="1346889"/>
    <lineage>
        <taxon>Bacteria</taxon>
        <taxon>Pseudomonadati</taxon>
        <taxon>Pseudomonadota</taxon>
        <taxon>Alphaproteobacteria</taxon>
        <taxon>Acetobacterales</taxon>
        <taxon>Acetobacteraceae</taxon>
        <taxon>Neoroseomonas</taxon>
    </lineage>
</organism>
<dbReference type="InterPro" id="IPR029489">
    <property type="entry name" value="OGT/SEC/SPY_C"/>
</dbReference>
<dbReference type="PANTHER" id="PTHR44366:SF1">
    <property type="entry name" value="UDP-N-ACETYLGLUCOSAMINE--PEPTIDE N-ACETYLGLUCOSAMINYLTRANSFERASE 110 KDA SUBUNIT"/>
    <property type="match status" value="1"/>
</dbReference>
<dbReference type="GO" id="GO:0097363">
    <property type="term" value="F:protein O-acetylglucosaminyltransferase activity"/>
    <property type="evidence" value="ECO:0007669"/>
    <property type="project" value="UniProtKB-EC"/>
</dbReference>
<evidence type="ECO:0000256" key="1">
    <source>
        <dbReference type="ARBA" id="ARBA00004922"/>
    </source>
</evidence>
<evidence type="ECO:0000256" key="7">
    <source>
        <dbReference type="ARBA" id="ARBA00022803"/>
    </source>
</evidence>
<comment type="pathway">
    <text evidence="1">Protein modification; protein glycosylation.</text>
</comment>
<evidence type="ECO:0000256" key="3">
    <source>
        <dbReference type="ARBA" id="ARBA00011970"/>
    </source>
</evidence>
<dbReference type="Pfam" id="PF13844">
    <property type="entry name" value="Glyco_transf_41"/>
    <property type="match status" value="2"/>
</dbReference>
<feature type="domain" description="O-GlcNAc transferase C-terminal" evidence="9">
    <location>
        <begin position="399"/>
        <end position="582"/>
    </location>
</feature>
<keyword evidence="7" id="KW-0802">TPR repeat</keyword>
<dbReference type="Gene3D" id="3.40.50.2000">
    <property type="entry name" value="Glycogen Phosphorylase B"/>
    <property type="match status" value="1"/>
</dbReference>
<keyword evidence="4" id="KW-0328">Glycosyltransferase</keyword>
<feature type="region of interest" description="Disordered" evidence="8">
    <location>
        <begin position="384"/>
        <end position="403"/>
    </location>
</feature>
<dbReference type="InterPro" id="IPR019734">
    <property type="entry name" value="TPR_rpt"/>
</dbReference>
<sequence length="660" mass="72936">MHKMSIAELVGGAQALAASGQAALAAELYRDWAALNPDDPLLHAVHFNRGVLLAGLNDVHGAVEAFTAAIRRRPDFLPPYINLGAAYERLGAAAQAFSHWAHVSTSLSDLTGDTVAYKATALKQMAQVLESGRRLAEAEDTLRQVAELTPWQRDVVQHWISLRQRQCQWPLLTPLAGHDRAALLRRIAPLSMACYADDPMLQLAVAHAHCREDHGWPESFRTTQDFAHRIAEAPGRRLRIGYLSSDLREHAIGSLMAEMFGLHDRKAVEVFAYYCGVPQEDPTKARIRDSVDHWRIITDLDDAAAEAMILADGIDILVDVNGHTRSARTRLLARRPAPIIVNWLGYPGSMGSPYHHYIIADPHIVPPGSERYYSEKVVRLSCYQPNDRQRPTGGDRAPTRAEQGLPEDATVFCSFNGTQKITPFVFTRWMEILRQVPGSVLWLLKSCEEVEARLRAHAIRAGVAPERIVFAPITGNRDHLARYTLADLFLDTLPYGAHTTASDALWMGVPVLTVPGRGFAGRVCASLVHAAGLPEFVCASAEDYVARAVAFGRDRAALAPYRARLLDGRGAALLFDTPRLVRELEALFRGMWADLAAGRLPEPDVANLDTYLELGAAMEHDATETSFDPAYEERWRQAVARRHAFMPLPPDTRFHPAAGG</sequence>
<dbReference type="GO" id="GO:0006493">
    <property type="term" value="P:protein O-linked glycosylation"/>
    <property type="evidence" value="ECO:0007669"/>
    <property type="project" value="InterPro"/>
</dbReference>
<dbReference type="SUPFAM" id="SSF48452">
    <property type="entry name" value="TPR-like"/>
    <property type="match status" value="1"/>
</dbReference>
<name>A0A9X9XJ47_9PROT</name>
<dbReference type="EMBL" id="JAAEDL010000039">
    <property type="protein sequence ID" value="MBR0683733.1"/>
    <property type="molecule type" value="Genomic_DNA"/>
</dbReference>
<proteinExistence type="inferred from homology"/>
<dbReference type="RefSeq" id="WP_246524085.1">
    <property type="nucleotide sequence ID" value="NZ_JAAEDL010000039.1"/>
</dbReference>